<dbReference type="EC" id="2.1.1.234" evidence="1"/>
<name>A0AC61Y628_9FLAO</name>
<gene>
    <name evidence="1" type="primary">desVI</name>
    <name evidence="1" type="ORF">FVB9532_01227</name>
</gene>
<dbReference type="Proteomes" id="UP000356253">
    <property type="component" value="Unassembled WGS sequence"/>
</dbReference>
<organism evidence="1 2">
    <name type="scientific">Mesonia oceanica</name>
    <dbReference type="NCBI Taxonomy" id="2687242"/>
    <lineage>
        <taxon>Bacteria</taxon>
        <taxon>Pseudomonadati</taxon>
        <taxon>Bacteroidota</taxon>
        <taxon>Flavobacteriia</taxon>
        <taxon>Flavobacteriales</taxon>
        <taxon>Flavobacteriaceae</taxon>
        <taxon>Mesonia</taxon>
    </lineage>
</organism>
<protein>
    <submittedName>
        <fullName evidence="1">dTDP-3-amino-3,4, 6-trideoxy-alpha-D-glucopyranose</fullName>
        <ecNumber evidence="1">2.1.1.234</ecNumber>
    </submittedName>
</protein>
<proteinExistence type="predicted"/>
<keyword evidence="1" id="KW-0489">Methyltransferase</keyword>
<reference evidence="1" key="1">
    <citation type="submission" date="2019-09" db="EMBL/GenBank/DDBJ databases">
        <authorList>
            <person name="Rodrigo-Torres L."/>
            <person name="Arahal R. D."/>
            <person name="Lucena T."/>
        </authorList>
    </citation>
    <scope>NUCLEOTIDE SEQUENCE</scope>
    <source>
        <strain evidence="1">ISS653</strain>
    </source>
</reference>
<evidence type="ECO:0000313" key="2">
    <source>
        <dbReference type="Proteomes" id="UP000356253"/>
    </source>
</evidence>
<keyword evidence="2" id="KW-1185">Reference proteome</keyword>
<comment type="caution">
    <text evidence="1">The sequence shown here is derived from an EMBL/GenBank/DDBJ whole genome shotgun (WGS) entry which is preliminary data.</text>
</comment>
<evidence type="ECO:0000313" key="1">
    <source>
        <dbReference type="EMBL" id="VVU99965.1"/>
    </source>
</evidence>
<accession>A0AC61Y628</accession>
<keyword evidence="1" id="KW-0808">Transferase</keyword>
<dbReference type="EMBL" id="CABVMM010000004">
    <property type="protein sequence ID" value="VVU99965.1"/>
    <property type="molecule type" value="Genomic_DNA"/>
</dbReference>
<sequence length="243" mass="28659">MTKLETKWYAEWFNTKYYHILYKDRDYKEAQFFMKNLVKYLQLAPKSKILDLACGRGRHSIYLHKMGFEVIGTDLSKNSIDLAKKHEQPGLSFKVQDMSKALGLEFDAVFNLFTSFGYFEKEENNLNTIKAIKAELKSDGFGVIDFMNTKKVINNLVSRDAKTVEGIEFHQERWVENNFIFKQIDFEDHSVEYSFTERVNALTLKDFQNYFDQAGIQLLSVFGDYHLHEFDEEKSDRLILIFQ</sequence>